<comment type="caution">
    <text evidence="8">The sequence shown here is derived from an EMBL/GenBank/DDBJ whole genome shotgun (WGS) entry which is preliminary data.</text>
</comment>
<feature type="transmembrane region" description="Helical" evidence="6">
    <location>
        <begin position="113"/>
        <end position="130"/>
    </location>
</feature>
<feature type="transmembrane region" description="Helical" evidence="6">
    <location>
        <begin position="83"/>
        <end position="107"/>
    </location>
</feature>
<dbReference type="PANTHER" id="PTHR22911:SF6">
    <property type="entry name" value="SOLUTE CARRIER FAMILY 35 MEMBER G1"/>
    <property type="match status" value="1"/>
</dbReference>
<dbReference type="SUPFAM" id="SSF103481">
    <property type="entry name" value="Multidrug resistance efflux transporter EmrE"/>
    <property type="match status" value="2"/>
</dbReference>
<keyword evidence="3 6" id="KW-0812">Transmembrane</keyword>
<keyword evidence="5 6" id="KW-0472">Membrane</keyword>
<accession>A0A7W6GD37</accession>
<evidence type="ECO:0000313" key="8">
    <source>
        <dbReference type="EMBL" id="MBB3971431.1"/>
    </source>
</evidence>
<dbReference type="InterPro" id="IPR000620">
    <property type="entry name" value="EamA_dom"/>
</dbReference>
<evidence type="ECO:0000256" key="5">
    <source>
        <dbReference type="ARBA" id="ARBA00023136"/>
    </source>
</evidence>
<feature type="transmembrane region" description="Helical" evidence="6">
    <location>
        <begin position="51"/>
        <end position="71"/>
    </location>
</feature>
<protein>
    <submittedName>
        <fullName evidence="8">Drug/metabolite transporter (DMT)-like permease</fullName>
    </submittedName>
</protein>
<keyword evidence="4 6" id="KW-1133">Transmembrane helix</keyword>
<dbReference type="AlphaFoldDB" id="A0A7W6GD37"/>
<comment type="subcellular location">
    <subcellularLocation>
        <location evidence="1">Membrane</location>
        <topology evidence="1">Multi-pass membrane protein</topology>
    </subcellularLocation>
</comment>
<comment type="similarity">
    <text evidence="2">Belongs to the drug/metabolite transporter (DMT) superfamily. 10 TMS drug/metabolite exporter (DME) (TC 2.A.7.3) family.</text>
</comment>
<feature type="domain" description="EamA" evidence="7">
    <location>
        <begin position="20"/>
        <end position="151"/>
    </location>
</feature>
<dbReference type="InterPro" id="IPR037185">
    <property type="entry name" value="EmrE-like"/>
</dbReference>
<name>A0A7W6GD37_9HYPH</name>
<reference evidence="8 9" key="1">
    <citation type="submission" date="2020-08" db="EMBL/GenBank/DDBJ databases">
        <title>Genomic Encyclopedia of Type Strains, Phase IV (KMG-IV): sequencing the most valuable type-strain genomes for metagenomic binning, comparative biology and taxonomic classification.</title>
        <authorList>
            <person name="Goeker M."/>
        </authorList>
    </citation>
    <scope>NUCLEOTIDE SEQUENCE [LARGE SCALE GENOMIC DNA]</scope>
    <source>
        <strain evidence="8 9">DSM 25481</strain>
    </source>
</reference>
<evidence type="ECO:0000256" key="2">
    <source>
        <dbReference type="ARBA" id="ARBA00009853"/>
    </source>
</evidence>
<dbReference type="GO" id="GO:0016020">
    <property type="term" value="C:membrane"/>
    <property type="evidence" value="ECO:0007669"/>
    <property type="project" value="UniProtKB-SubCell"/>
</dbReference>
<dbReference type="Proteomes" id="UP000528964">
    <property type="component" value="Unassembled WGS sequence"/>
</dbReference>
<feature type="transmembrane region" description="Helical" evidence="6">
    <location>
        <begin position="161"/>
        <end position="179"/>
    </location>
</feature>
<evidence type="ECO:0000256" key="4">
    <source>
        <dbReference type="ARBA" id="ARBA00022989"/>
    </source>
</evidence>
<feature type="transmembrane region" description="Helical" evidence="6">
    <location>
        <begin position="255"/>
        <end position="271"/>
    </location>
</feature>
<feature type="transmembrane region" description="Helical" evidence="6">
    <location>
        <begin position="223"/>
        <end position="243"/>
    </location>
</feature>
<evidence type="ECO:0000313" key="9">
    <source>
        <dbReference type="Proteomes" id="UP000528964"/>
    </source>
</evidence>
<feature type="transmembrane region" description="Helical" evidence="6">
    <location>
        <begin position="277"/>
        <end position="294"/>
    </location>
</feature>
<proteinExistence type="inferred from homology"/>
<evidence type="ECO:0000256" key="3">
    <source>
        <dbReference type="ARBA" id="ARBA00022692"/>
    </source>
</evidence>
<evidence type="ECO:0000256" key="1">
    <source>
        <dbReference type="ARBA" id="ARBA00004141"/>
    </source>
</evidence>
<evidence type="ECO:0000256" key="6">
    <source>
        <dbReference type="SAM" id="Phobius"/>
    </source>
</evidence>
<dbReference type="PANTHER" id="PTHR22911">
    <property type="entry name" value="ACYL-MALONYL CONDENSING ENZYME-RELATED"/>
    <property type="match status" value="1"/>
</dbReference>
<dbReference type="RefSeq" id="WP_183393312.1">
    <property type="nucleotide sequence ID" value="NZ_JACIDR010000001.1"/>
</dbReference>
<dbReference type="Pfam" id="PF00892">
    <property type="entry name" value="EamA"/>
    <property type="match status" value="1"/>
</dbReference>
<gene>
    <name evidence="8" type="ORF">GGR24_000064</name>
</gene>
<sequence length="314" mass="31930">MSVTDLGVSARGRALDPTARGVIAMVVGMAFQVTNDAVVKLIAARLPASEIMALRGVMAIALMLAVILAAGHGPRLRTLAHPLVVLRSALEAGCCLLYVTALSGLGLAEFTSIVQATPLILTAIAVAIGWQSVGARRWAAIGVGFVGVLLVAKPSPSGVNAYAALALLSAVIMAVRDLVTRRIPGHAPSLVVTLGATIAVTLLGAAGGAAQPASWIAPDAREIILLVGVAALVCACNMTIVLAFRLGDMAVVGPFRYSVILGSLILGYAVWGDRPDALGLVGAALIVGSGLYALRRERERGEPTTAAEGVAGPV</sequence>
<evidence type="ECO:0000259" key="7">
    <source>
        <dbReference type="Pfam" id="PF00892"/>
    </source>
</evidence>
<keyword evidence="9" id="KW-1185">Reference proteome</keyword>
<organism evidence="8 9">
    <name type="scientific">Hansschlegelia beijingensis</name>
    <dbReference type="NCBI Taxonomy" id="1133344"/>
    <lineage>
        <taxon>Bacteria</taxon>
        <taxon>Pseudomonadati</taxon>
        <taxon>Pseudomonadota</taxon>
        <taxon>Alphaproteobacteria</taxon>
        <taxon>Hyphomicrobiales</taxon>
        <taxon>Methylopilaceae</taxon>
        <taxon>Hansschlegelia</taxon>
    </lineage>
</organism>
<dbReference type="EMBL" id="JACIDR010000001">
    <property type="protein sequence ID" value="MBB3971431.1"/>
    <property type="molecule type" value="Genomic_DNA"/>
</dbReference>
<feature type="transmembrane region" description="Helical" evidence="6">
    <location>
        <begin position="191"/>
        <end position="211"/>
    </location>
</feature>